<dbReference type="OMA" id="KMHPDRP"/>
<keyword evidence="1" id="KW-0597">Phosphoprotein</keyword>
<reference evidence="6" key="1">
    <citation type="submission" date="2017-02" db="UniProtKB">
        <authorList>
            <consortium name="WormBaseParasite"/>
        </authorList>
    </citation>
    <scope>IDENTIFICATION</scope>
</reference>
<keyword evidence="2" id="KW-0175">Coiled coil</keyword>
<evidence type="ECO:0000313" key="4">
    <source>
        <dbReference type="EMBL" id="VDL75187.1"/>
    </source>
</evidence>
<dbReference type="Gene3D" id="1.10.287.110">
    <property type="entry name" value="DnaJ domain"/>
    <property type="match status" value="1"/>
</dbReference>
<evidence type="ECO:0000313" key="5">
    <source>
        <dbReference type="Proteomes" id="UP000271162"/>
    </source>
</evidence>
<sequence>MLLTDCKQYFNTNDLYEVLRVERTASAAQIKKGYYKQSMKWHPDKADDESEVQSATTKFQIITKAYQILADAEKRALYDETGVVDEENVLGDEETINVWRQVFKKVTIEDIKKFAEEYRGSEEEENDIVAAYNSWKGDVARIMDSVMCTTFDDEPRIKVSVNKRRRKAEKECAESEEALKEIKQKEGGGSLQELILRRQADRMQNSDSFLDSLAQKYGSKNKRAKK</sequence>
<dbReference type="AlphaFoldDB" id="A0A0N4Y698"/>
<dbReference type="PRINTS" id="PR00625">
    <property type="entry name" value="JDOMAIN"/>
</dbReference>
<dbReference type="STRING" id="27835.A0A0N4Y698"/>
<dbReference type="PANTHER" id="PTHR44144:SF1">
    <property type="entry name" value="DNAJ HOMOLOG SUBFAMILY C MEMBER 9"/>
    <property type="match status" value="1"/>
</dbReference>
<dbReference type="GO" id="GO:0031072">
    <property type="term" value="F:heat shock protein binding"/>
    <property type="evidence" value="ECO:0007669"/>
    <property type="project" value="TreeGrafter"/>
</dbReference>
<dbReference type="PANTHER" id="PTHR44144">
    <property type="entry name" value="DNAJ HOMOLOG SUBFAMILY C MEMBER 9"/>
    <property type="match status" value="1"/>
</dbReference>
<feature type="domain" description="J" evidence="3">
    <location>
        <begin position="14"/>
        <end position="82"/>
    </location>
</feature>
<feature type="coiled-coil region" evidence="2">
    <location>
        <begin position="158"/>
        <end position="185"/>
    </location>
</feature>
<dbReference type="SUPFAM" id="SSF46565">
    <property type="entry name" value="Chaperone J-domain"/>
    <property type="match status" value="1"/>
</dbReference>
<dbReference type="Pfam" id="PF23302">
    <property type="entry name" value="HTH_DNAJC9"/>
    <property type="match status" value="1"/>
</dbReference>
<dbReference type="FunFam" id="1.10.287.110:FF:000035">
    <property type="entry name" value="DnaJ homolog subfamily C member 9"/>
    <property type="match status" value="1"/>
</dbReference>
<dbReference type="SMART" id="SM00271">
    <property type="entry name" value="DnaJ"/>
    <property type="match status" value="1"/>
</dbReference>
<dbReference type="PROSITE" id="PS50076">
    <property type="entry name" value="DNAJ_2"/>
    <property type="match status" value="1"/>
</dbReference>
<evidence type="ECO:0000259" key="3">
    <source>
        <dbReference type="PROSITE" id="PS50076"/>
    </source>
</evidence>
<evidence type="ECO:0000256" key="1">
    <source>
        <dbReference type="ARBA" id="ARBA00022553"/>
    </source>
</evidence>
<evidence type="ECO:0000256" key="2">
    <source>
        <dbReference type="SAM" id="Coils"/>
    </source>
</evidence>
<dbReference type="CDD" id="cd06257">
    <property type="entry name" value="DnaJ"/>
    <property type="match status" value="1"/>
</dbReference>
<dbReference type="PROSITE" id="PS00636">
    <property type="entry name" value="DNAJ_1"/>
    <property type="match status" value="1"/>
</dbReference>
<dbReference type="InterPro" id="IPR052594">
    <property type="entry name" value="J_domain-containing_protein"/>
</dbReference>
<dbReference type="WBParaSite" id="NBR_0001159701-mRNA-1">
    <property type="protein sequence ID" value="NBR_0001159701-mRNA-1"/>
    <property type="gene ID" value="NBR_0001159701"/>
</dbReference>
<dbReference type="InterPro" id="IPR036869">
    <property type="entry name" value="J_dom_sf"/>
</dbReference>
<protein>
    <submittedName>
        <fullName evidence="6">DnaJ homolog subfamily C member 9 (inferred by orthology to a human protein)</fullName>
    </submittedName>
</protein>
<name>A0A0N4Y698_NIPBR</name>
<dbReference type="InterPro" id="IPR018253">
    <property type="entry name" value="DnaJ_domain_CS"/>
</dbReference>
<accession>A0A0N4Y698</accession>
<dbReference type="EMBL" id="UYSL01020558">
    <property type="protein sequence ID" value="VDL75187.1"/>
    <property type="molecule type" value="Genomic_DNA"/>
</dbReference>
<dbReference type="Proteomes" id="UP000271162">
    <property type="component" value="Unassembled WGS sequence"/>
</dbReference>
<dbReference type="GO" id="GO:0005634">
    <property type="term" value="C:nucleus"/>
    <property type="evidence" value="ECO:0007669"/>
    <property type="project" value="TreeGrafter"/>
</dbReference>
<keyword evidence="5" id="KW-1185">Reference proteome</keyword>
<dbReference type="Pfam" id="PF00226">
    <property type="entry name" value="DnaJ"/>
    <property type="match status" value="1"/>
</dbReference>
<gene>
    <name evidence="4" type="ORF">NBR_LOCUS11598</name>
</gene>
<proteinExistence type="predicted"/>
<reference evidence="4 5" key="2">
    <citation type="submission" date="2018-11" db="EMBL/GenBank/DDBJ databases">
        <authorList>
            <consortium name="Pathogen Informatics"/>
        </authorList>
    </citation>
    <scope>NUCLEOTIDE SEQUENCE [LARGE SCALE GENOMIC DNA]</scope>
</reference>
<dbReference type="InterPro" id="IPR056453">
    <property type="entry name" value="HTH_DNAJC9"/>
</dbReference>
<dbReference type="GO" id="GO:0005737">
    <property type="term" value="C:cytoplasm"/>
    <property type="evidence" value="ECO:0007669"/>
    <property type="project" value="TreeGrafter"/>
</dbReference>
<dbReference type="InterPro" id="IPR001623">
    <property type="entry name" value="DnaJ_domain"/>
</dbReference>
<evidence type="ECO:0000313" key="6">
    <source>
        <dbReference type="WBParaSite" id="NBR_0001159701-mRNA-1"/>
    </source>
</evidence>
<organism evidence="6">
    <name type="scientific">Nippostrongylus brasiliensis</name>
    <name type="common">Rat hookworm</name>
    <dbReference type="NCBI Taxonomy" id="27835"/>
    <lineage>
        <taxon>Eukaryota</taxon>
        <taxon>Metazoa</taxon>
        <taxon>Ecdysozoa</taxon>
        <taxon>Nematoda</taxon>
        <taxon>Chromadorea</taxon>
        <taxon>Rhabditida</taxon>
        <taxon>Rhabditina</taxon>
        <taxon>Rhabditomorpha</taxon>
        <taxon>Strongyloidea</taxon>
        <taxon>Heligmosomidae</taxon>
        <taxon>Nippostrongylus</taxon>
    </lineage>
</organism>